<organism evidence="3 4">
    <name type="scientific">Lasiosphaeria ovina</name>
    <dbReference type="NCBI Taxonomy" id="92902"/>
    <lineage>
        <taxon>Eukaryota</taxon>
        <taxon>Fungi</taxon>
        <taxon>Dikarya</taxon>
        <taxon>Ascomycota</taxon>
        <taxon>Pezizomycotina</taxon>
        <taxon>Sordariomycetes</taxon>
        <taxon>Sordariomycetidae</taxon>
        <taxon>Sordariales</taxon>
        <taxon>Lasiosphaeriaceae</taxon>
        <taxon>Lasiosphaeria</taxon>
    </lineage>
</organism>
<keyword evidence="3" id="KW-0034">Amyloid</keyword>
<dbReference type="Pfam" id="PF14479">
    <property type="entry name" value="HeLo"/>
    <property type="match status" value="2"/>
</dbReference>
<accession>A0AAE0KMY6</accession>
<keyword evidence="3" id="KW-0640">Prion</keyword>
<gene>
    <name evidence="3" type="ORF">B0T24DRAFT_611819</name>
</gene>
<protein>
    <submittedName>
        <fullName evidence="3">Prion-inhibition and propagation-domain-containing protein</fullName>
    </submittedName>
</protein>
<dbReference type="InterPro" id="IPR021084">
    <property type="entry name" value="Het-s_prion_dom"/>
</dbReference>
<dbReference type="EMBL" id="JAULSN010000002">
    <property type="protein sequence ID" value="KAK3379429.1"/>
    <property type="molecule type" value="Genomic_DNA"/>
</dbReference>
<dbReference type="Proteomes" id="UP001287356">
    <property type="component" value="Unassembled WGS sequence"/>
</dbReference>
<feature type="domain" description="Prion-inhibition and propagation HeLo" evidence="2">
    <location>
        <begin position="74"/>
        <end position="164"/>
    </location>
</feature>
<proteinExistence type="predicted"/>
<evidence type="ECO:0000259" key="2">
    <source>
        <dbReference type="Pfam" id="PF14479"/>
    </source>
</evidence>
<comment type="caution">
    <text evidence="3">The sequence shown here is derived from an EMBL/GenBank/DDBJ whole genome shotgun (WGS) entry which is preliminary data.</text>
</comment>
<evidence type="ECO:0000313" key="4">
    <source>
        <dbReference type="Proteomes" id="UP001287356"/>
    </source>
</evidence>
<dbReference type="InterPro" id="IPR029498">
    <property type="entry name" value="HeLo_dom"/>
</dbReference>
<keyword evidence="4" id="KW-1185">Reference proteome</keyword>
<feature type="domain" description="Prion-inhibition and propagation HeLo" evidence="2">
    <location>
        <begin position="6"/>
        <end position="63"/>
    </location>
</feature>
<reference evidence="3" key="1">
    <citation type="journal article" date="2023" name="Mol. Phylogenet. Evol.">
        <title>Genome-scale phylogeny and comparative genomics of the fungal order Sordariales.</title>
        <authorList>
            <person name="Hensen N."/>
            <person name="Bonometti L."/>
            <person name="Westerberg I."/>
            <person name="Brannstrom I.O."/>
            <person name="Guillou S."/>
            <person name="Cros-Aarteil S."/>
            <person name="Calhoun S."/>
            <person name="Haridas S."/>
            <person name="Kuo A."/>
            <person name="Mondo S."/>
            <person name="Pangilinan J."/>
            <person name="Riley R."/>
            <person name="LaButti K."/>
            <person name="Andreopoulos B."/>
            <person name="Lipzen A."/>
            <person name="Chen C."/>
            <person name="Yan M."/>
            <person name="Daum C."/>
            <person name="Ng V."/>
            <person name="Clum A."/>
            <person name="Steindorff A."/>
            <person name="Ohm R.A."/>
            <person name="Martin F."/>
            <person name="Silar P."/>
            <person name="Natvig D.O."/>
            <person name="Lalanne C."/>
            <person name="Gautier V."/>
            <person name="Ament-Velasquez S.L."/>
            <person name="Kruys A."/>
            <person name="Hutchinson M.I."/>
            <person name="Powell A.J."/>
            <person name="Barry K."/>
            <person name="Miller A.N."/>
            <person name="Grigoriev I.V."/>
            <person name="Debuchy R."/>
            <person name="Gladieux P."/>
            <person name="Hiltunen Thoren M."/>
            <person name="Johannesson H."/>
        </authorList>
    </citation>
    <scope>NUCLEOTIDE SEQUENCE</scope>
    <source>
        <strain evidence="3">CBS 958.72</strain>
    </source>
</reference>
<evidence type="ECO:0000259" key="1">
    <source>
        <dbReference type="Pfam" id="PF11558"/>
    </source>
</evidence>
<sequence>MAEMFGTVVGALGVVDLFNNCVDCFEYVQMGRHFGRDYERCQLKLKVAQLRLSRWGEAIAINEDLRFAMGAKPEDLVQFRDGEMQPVFQRLCRHLESVVRQRQKQTSLVKKAACVLYDGKNFDRLVEQITGFVDDLEKICPVEAICRQLVQVEIEEVDDEPGLMAISDAASGVDSVFAAAAAQKAEGIAVKNRAGKINAQGDARVRVGNEYAEKVLGHGWGVADQTTNSAGVVDATGSSAVHIGNNYGGRGILD</sequence>
<dbReference type="AlphaFoldDB" id="A0AAE0KMY6"/>
<name>A0AAE0KMY6_9PEZI</name>
<reference evidence="3" key="2">
    <citation type="submission" date="2023-06" db="EMBL/GenBank/DDBJ databases">
        <authorList>
            <consortium name="Lawrence Berkeley National Laboratory"/>
            <person name="Haridas S."/>
            <person name="Hensen N."/>
            <person name="Bonometti L."/>
            <person name="Westerberg I."/>
            <person name="Brannstrom I.O."/>
            <person name="Guillou S."/>
            <person name="Cros-Aarteil S."/>
            <person name="Calhoun S."/>
            <person name="Kuo A."/>
            <person name="Mondo S."/>
            <person name="Pangilinan J."/>
            <person name="Riley R."/>
            <person name="Labutti K."/>
            <person name="Andreopoulos B."/>
            <person name="Lipzen A."/>
            <person name="Chen C."/>
            <person name="Yanf M."/>
            <person name="Daum C."/>
            <person name="Ng V."/>
            <person name="Clum A."/>
            <person name="Steindorff A."/>
            <person name="Ohm R."/>
            <person name="Martin F."/>
            <person name="Silar P."/>
            <person name="Natvig D."/>
            <person name="Lalanne C."/>
            <person name="Gautier V."/>
            <person name="Ament-Velasquez S.L."/>
            <person name="Kruys A."/>
            <person name="Hutchinson M.I."/>
            <person name="Powell A.J."/>
            <person name="Barry K."/>
            <person name="Miller A.N."/>
            <person name="Grigoriev I.V."/>
            <person name="Debuchy R."/>
            <person name="Gladieux P."/>
            <person name="Thoren M.H."/>
            <person name="Johannesson H."/>
        </authorList>
    </citation>
    <scope>NUCLEOTIDE SEQUENCE</scope>
    <source>
        <strain evidence="3">CBS 958.72</strain>
    </source>
</reference>
<evidence type="ECO:0000313" key="3">
    <source>
        <dbReference type="EMBL" id="KAK3379429.1"/>
    </source>
</evidence>
<feature type="domain" description="Het-s prion-forming" evidence="1">
    <location>
        <begin position="184"/>
        <end position="248"/>
    </location>
</feature>
<dbReference type="Gene3D" id="1.20.120.1020">
    <property type="entry name" value="Prion-inhibition and propagation, HeLo domain"/>
    <property type="match status" value="2"/>
</dbReference>
<dbReference type="InterPro" id="IPR038305">
    <property type="entry name" value="HeLo_sf"/>
</dbReference>
<dbReference type="Pfam" id="PF11558">
    <property type="entry name" value="HET-s_218-289"/>
    <property type="match status" value="1"/>
</dbReference>